<organism evidence="1 2">
    <name type="scientific">Pisolithus tinctorius Marx 270</name>
    <dbReference type="NCBI Taxonomy" id="870435"/>
    <lineage>
        <taxon>Eukaryota</taxon>
        <taxon>Fungi</taxon>
        <taxon>Dikarya</taxon>
        <taxon>Basidiomycota</taxon>
        <taxon>Agaricomycotina</taxon>
        <taxon>Agaricomycetes</taxon>
        <taxon>Agaricomycetidae</taxon>
        <taxon>Boletales</taxon>
        <taxon>Sclerodermatineae</taxon>
        <taxon>Pisolithaceae</taxon>
        <taxon>Pisolithus</taxon>
    </lineage>
</organism>
<accession>A0A0C3J559</accession>
<keyword evidence="2" id="KW-1185">Reference proteome</keyword>
<dbReference type="HOGENOM" id="CLU_2622999_0_0_1"/>
<protein>
    <submittedName>
        <fullName evidence="1">Uncharacterized protein</fullName>
    </submittedName>
</protein>
<reference evidence="1 2" key="1">
    <citation type="submission" date="2014-04" db="EMBL/GenBank/DDBJ databases">
        <authorList>
            <consortium name="DOE Joint Genome Institute"/>
            <person name="Kuo A."/>
            <person name="Kohler A."/>
            <person name="Costa M.D."/>
            <person name="Nagy L.G."/>
            <person name="Floudas D."/>
            <person name="Copeland A."/>
            <person name="Barry K.W."/>
            <person name="Cichocki N."/>
            <person name="Veneault-Fourrey C."/>
            <person name="LaButti K."/>
            <person name="Lindquist E.A."/>
            <person name="Lipzen A."/>
            <person name="Lundell T."/>
            <person name="Morin E."/>
            <person name="Murat C."/>
            <person name="Sun H."/>
            <person name="Tunlid A."/>
            <person name="Henrissat B."/>
            <person name="Grigoriev I.V."/>
            <person name="Hibbett D.S."/>
            <person name="Martin F."/>
            <person name="Nordberg H.P."/>
            <person name="Cantor M.N."/>
            <person name="Hua S.X."/>
        </authorList>
    </citation>
    <scope>NUCLEOTIDE SEQUENCE [LARGE SCALE GENOMIC DNA]</scope>
    <source>
        <strain evidence="1 2">Marx 270</strain>
    </source>
</reference>
<dbReference type="EMBL" id="KN832357">
    <property type="protein sequence ID" value="KIN92816.1"/>
    <property type="molecule type" value="Genomic_DNA"/>
</dbReference>
<evidence type="ECO:0000313" key="1">
    <source>
        <dbReference type="EMBL" id="KIN92816.1"/>
    </source>
</evidence>
<dbReference type="InParanoid" id="A0A0C3J559"/>
<evidence type="ECO:0000313" key="2">
    <source>
        <dbReference type="Proteomes" id="UP000054217"/>
    </source>
</evidence>
<gene>
    <name evidence="1" type="ORF">M404DRAFT_1009354</name>
</gene>
<name>A0A0C3J559_PISTI</name>
<sequence>MVSVKNWWWRRVVGSGTWENDRGEEGQCGIWGASVAKIEEVRDGKHAVHIDDNYPLANKVAKKRIHHHLKGRRRVDNW</sequence>
<dbReference type="AlphaFoldDB" id="A0A0C3J559"/>
<proteinExistence type="predicted"/>
<reference evidence="2" key="2">
    <citation type="submission" date="2015-01" db="EMBL/GenBank/DDBJ databases">
        <title>Evolutionary Origins and Diversification of the Mycorrhizal Mutualists.</title>
        <authorList>
            <consortium name="DOE Joint Genome Institute"/>
            <consortium name="Mycorrhizal Genomics Consortium"/>
            <person name="Kohler A."/>
            <person name="Kuo A."/>
            <person name="Nagy L.G."/>
            <person name="Floudas D."/>
            <person name="Copeland A."/>
            <person name="Barry K.W."/>
            <person name="Cichocki N."/>
            <person name="Veneault-Fourrey C."/>
            <person name="LaButti K."/>
            <person name="Lindquist E.A."/>
            <person name="Lipzen A."/>
            <person name="Lundell T."/>
            <person name="Morin E."/>
            <person name="Murat C."/>
            <person name="Riley R."/>
            <person name="Ohm R."/>
            <person name="Sun H."/>
            <person name="Tunlid A."/>
            <person name="Henrissat B."/>
            <person name="Grigoriev I.V."/>
            <person name="Hibbett D.S."/>
            <person name="Martin F."/>
        </authorList>
    </citation>
    <scope>NUCLEOTIDE SEQUENCE [LARGE SCALE GENOMIC DNA]</scope>
    <source>
        <strain evidence="2">Marx 270</strain>
    </source>
</reference>
<dbReference type="Proteomes" id="UP000054217">
    <property type="component" value="Unassembled WGS sequence"/>
</dbReference>